<organism evidence="4 5">
    <name type="scientific">Paragonimus westermani</name>
    <dbReference type="NCBI Taxonomy" id="34504"/>
    <lineage>
        <taxon>Eukaryota</taxon>
        <taxon>Metazoa</taxon>
        <taxon>Spiralia</taxon>
        <taxon>Lophotrochozoa</taxon>
        <taxon>Platyhelminthes</taxon>
        <taxon>Trematoda</taxon>
        <taxon>Digenea</taxon>
        <taxon>Plagiorchiida</taxon>
        <taxon>Troglotremata</taxon>
        <taxon>Troglotrematidae</taxon>
        <taxon>Paragonimus</taxon>
    </lineage>
</organism>
<reference evidence="4 5" key="1">
    <citation type="journal article" date="2019" name="Gigascience">
        <title>Whole-genome sequence of the oriental lung fluke Paragonimus westermani.</title>
        <authorList>
            <person name="Oey H."/>
            <person name="Zakrzewski M."/>
            <person name="Narain K."/>
            <person name="Devi K.R."/>
            <person name="Agatsuma T."/>
            <person name="Nawaratna S."/>
            <person name="Gobert G.N."/>
            <person name="Jones M.K."/>
            <person name="Ragan M.A."/>
            <person name="McManus D.P."/>
            <person name="Krause L."/>
        </authorList>
    </citation>
    <scope>NUCLEOTIDE SEQUENCE [LARGE SCALE GENOMIC DNA]</scope>
    <source>
        <strain evidence="4 5">IND2009</strain>
    </source>
</reference>
<comment type="subcellular location">
    <subcellularLocation>
        <location evidence="1">Secreted</location>
    </subcellularLocation>
</comment>
<evidence type="ECO:0000256" key="1">
    <source>
        <dbReference type="ARBA" id="ARBA00004613"/>
    </source>
</evidence>
<gene>
    <name evidence="4" type="ORF">DEA37_0006903</name>
</gene>
<protein>
    <submittedName>
        <fullName evidence="4">Uncharacterized protein</fullName>
    </submittedName>
</protein>
<dbReference type="EMBL" id="QNGE01000676">
    <property type="protein sequence ID" value="KAA3679649.1"/>
    <property type="molecule type" value="Genomic_DNA"/>
</dbReference>
<dbReference type="InterPro" id="IPR001955">
    <property type="entry name" value="Pancreatic_hormone-like"/>
</dbReference>
<dbReference type="GO" id="GO:0005179">
    <property type="term" value="F:hormone activity"/>
    <property type="evidence" value="ECO:0007669"/>
    <property type="project" value="InterPro"/>
</dbReference>
<sequence>MNKVYIYVNSEILRGQCRTIVRTLLICILVAQTFSYRLHPQYDILNQHQSNMEEELSPRLSTEDDLWGPVLTTIKKRSRNVIPPPKAPANFVDPEEVKRYLYALNDYFIAIGRPRLVIVYKFHNPILLFFLISRVTFGPYKLIPSDS</sequence>
<comment type="similarity">
    <text evidence="2">Belongs to the NPY family.</text>
</comment>
<evidence type="ECO:0000256" key="3">
    <source>
        <dbReference type="ARBA" id="ARBA00022525"/>
    </source>
</evidence>
<evidence type="ECO:0000256" key="2">
    <source>
        <dbReference type="ARBA" id="ARBA00010022"/>
    </source>
</evidence>
<evidence type="ECO:0000313" key="4">
    <source>
        <dbReference type="EMBL" id="KAA3679649.1"/>
    </source>
</evidence>
<dbReference type="Proteomes" id="UP000324629">
    <property type="component" value="Unassembled WGS sequence"/>
</dbReference>
<dbReference type="AlphaFoldDB" id="A0A5J4NVU8"/>
<keyword evidence="5" id="KW-1185">Reference proteome</keyword>
<keyword evidence="3" id="KW-0964">Secreted</keyword>
<dbReference type="GO" id="GO:0005576">
    <property type="term" value="C:extracellular region"/>
    <property type="evidence" value="ECO:0007669"/>
    <property type="project" value="UniProtKB-SubCell"/>
</dbReference>
<dbReference type="Pfam" id="PF00159">
    <property type="entry name" value="Hormone_3"/>
    <property type="match status" value="1"/>
</dbReference>
<dbReference type="PROSITE" id="PS50276">
    <property type="entry name" value="PANCREATIC_HORMONE_2"/>
    <property type="match status" value="1"/>
</dbReference>
<accession>A0A5J4NVU8</accession>
<comment type="caution">
    <text evidence="4">The sequence shown here is derived from an EMBL/GenBank/DDBJ whole genome shotgun (WGS) entry which is preliminary data.</text>
</comment>
<proteinExistence type="inferred from homology"/>
<evidence type="ECO:0000313" key="5">
    <source>
        <dbReference type="Proteomes" id="UP000324629"/>
    </source>
</evidence>
<name>A0A5J4NVU8_9TREM</name>